<dbReference type="InterPro" id="IPR005018">
    <property type="entry name" value="DOMON_domain"/>
</dbReference>
<feature type="domain" description="DOMON" evidence="8">
    <location>
        <begin position="1"/>
        <end position="116"/>
    </location>
</feature>
<evidence type="ECO:0000256" key="3">
    <source>
        <dbReference type="ARBA" id="ARBA00022692"/>
    </source>
</evidence>
<feature type="transmembrane region" description="Helical" evidence="7">
    <location>
        <begin position="160"/>
        <end position="181"/>
    </location>
</feature>
<evidence type="ECO:0000256" key="2">
    <source>
        <dbReference type="ARBA" id="ARBA00022448"/>
    </source>
</evidence>
<feature type="transmembrane region" description="Helical" evidence="7">
    <location>
        <begin position="341"/>
        <end position="364"/>
    </location>
</feature>
<sequence>MWREEGDSILFDVRANQVTSRAEEYIAVAFSKDTKMGSDSVVECTESDFGNKVHVSYNGRFKNELMKELDNTVLPIQRMRAVDGVIHCQFARKKSQRGEDRVFDLENDYYVLVAQGHAKNGRKQEHGGLPAISEKVVDFQERYMVVTPLLIDRIFIKTHACVMVFAWLFCASIGTVVARFYKPLWPHKTLCKRKVWFTVSIQRFRKLHPVVGIVTTFVVIVQIVLGIFRPHSSSENRPVFNWGHWLLGIITHILTVFNMMLGVGLKKASVHPSVLYVLYAFAVYQVLAVIVLEIIFCNIRVKVRKQQSYSIYEIRNAIYSSTKDILDATVSEPPGSFLLRVLLFVHVLIITSFTAAVIFVIAFIDQY</sequence>
<dbReference type="GO" id="GO:1900449">
    <property type="term" value="P:regulation of glutamate receptor signaling pathway"/>
    <property type="evidence" value="ECO:0007669"/>
    <property type="project" value="InterPro"/>
</dbReference>
<dbReference type="InterPro" id="IPR042789">
    <property type="entry name" value="FRRS1L"/>
</dbReference>
<keyword evidence="3 7" id="KW-0812">Transmembrane</keyword>
<evidence type="ECO:0000256" key="1">
    <source>
        <dbReference type="ARBA" id="ARBA00004370"/>
    </source>
</evidence>
<keyword evidence="2" id="KW-0813">Transport</keyword>
<keyword evidence="5 7" id="KW-1133">Transmembrane helix</keyword>
<dbReference type="Gene3D" id="1.20.120.1770">
    <property type="match status" value="1"/>
</dbReference>
<feature type="transmembrane region" description="Helical" evidence="7">
    <location>
        <begin position="273"/>
        <end position="296"/>
    </location>
</feature>
<proteinExistence type="predicted"/>
<evidence type="ECO:0000313" key="9">
    <source>
        <dbReference type="EMBL" id="GFN81423.1"/>
    </source>
</evidence>
<accession>A0AAV3YGK7</accession>
<dbReference type="PANTHER" id="PTHR46902">
    <property type="entry name" value="DOMON DOMAIN-CONTAINING PROTEIN FRRS1L"/>
    <property type="match status" value="1"/>
</dbReference>
<comment type="subcellular location">
    <subcellularLocation>
        <location evidence="1">Membrane</location>
    </subcellularLocation>
</comment>
<comment type="caution">
    <text evidence="9">The sequence shown here is derived from an EMBL/GenBank/DDBJ whole genome shotgun (WGS) entry which is preliminary data.</text>
</comment>
<keyword evidence="10" id="KW-1185">Reference proteome</keyword>
<dbReference type="SMART" id="SM00665">
    <property type="entry name" value="B561"/>
    <property type="match status" value="1"/>
</dbReference>
<dbReference type="EMBL" id="BLXT01000924">
    <property type="protein sequence ID" value="GFN81423.1"/>
    <property type="molecule type" value="Genomic_DNA"/>
</dbReference>
<evidence type="ECO:0000256" key="5">
    <source>
        <dbReference type="ARBA" id="ARBA00022989"/>
    </source>
</evidence>
<dbReference type="PROSITE" id="PS50836">
    <property type="entry name" value="DOMON"/>
    <property type="match status" value="1"/>
</dbReference>
<evidence type="ECO:0000313" key="10">
    <source>
        <dbReference type="Proteomes" id="UP000735302"/>
    </source>
</evidence>
<keyword evidence="4" id="KW-0249">Electron transport</keyword>
<dbReference type="GO" id="GO:0016020">
    <property type="term" value="C:membrane"/>
    <property type="evidence" value="ECO:0007669"/>
    <property type="project" value="UniProtKB-SubCell"/>
</dbReference>
<dbReference type="CDD" id="cd08760">
    <property type="entry name" value="Cyt_b561_FRRS1_like"/>
    <property type="match status" value="1"/>
</dbReference>
<feature type="transmembrane region" description="Helical" evidence="7">
    <location>
        <begin position="240"/>
        <end position="261"/>
    </location>
</feature>
<name>A0AAV3YGK7_9GAST</name>
<dbReference type="Pfam" id="PF03188">
    <property type="entry name" value="Cytochrom_B561"/>
    <property type="match status" value="1"/>
</dbReference>
<gene>
    <name evidence="9" type="ORF">PoB_000792900</name>
</gene>
<dbReference type="GO" id="GO:0099072">
    <property type="term" value="P:regulation of postsynaptic membrane neurotransmitter receptor levels"/>
    <property type="evidence" value="ECO:0007669"/>
    <property type="project" value="TreeGrafter"/>
</dbReference>
<dbReference type="Proteomes" id="UP000735302">
    <property type="component" value="Unassembled WGS sequence"/>
</dbReference>
<keyword evidence="6 7" id="KW-0472">Membrane</keyword>
<reference evidence="9 10" key="1">
    <citation type="journal article" date="2021" name="Elife">
        <title>Chloroplast acquisition without the gene transfer in kleptoplastic sea slugs, Plakobranchus ocellatus.</title>
        <authorList>
            <person name="Maeda T."/>
            <person name="Takahashi S."/>
            <person name="Yoshida T."/>
            <person name="Shimamura S."/>
            <person name="Takaki Y."/>
            <person name="Nagai Y."/>
            <person name="Toyoda A."/>
            <person name="Suzuki Y."/>
            <person name="Arimoto A."/>
            <person name="Ishii H."/>
            <person name="Satoh N."/>
            <person name="Nishiyama T."/>
            <person name="Hasebe M."/>
            <person name="Maruyama T."/>
            <person name="Minagawa J."/>
            <person name="Obokata J."/>
            <person name="Shigenobu S."/>
        </authorList>
    </citation>
    <scope>NUCLEOTIDE SEQUENCE [LARGE SCALE GENOMIC DNA]</scope>
</reference>
<feature type="transmembrane region" description="Helical" evidence="7">
    <location>
        <begin position="207"/>
        <end position="228"/>
    </location>
</feature>
<evidence type="ECO:0000256" key="6">
    <source>
        <dbReference type="ARBA" id="ARBA00023136"/>
    </source>
</evidence>
<evidence type="ECO:0000256" key="7">
    <source>
        <dbReference type="SAM" id="Phobius"/>
    </source>
</evidence>
<organism evidence="9 10">
    <name type="scientific">Plakobranchus ocellatus</name>
    <dbReference type="NCBI Taxonomy" id="259542"/>
    <lineage>
        <taxon>Eukaryota</taxon>
        <taxon>Metazoa</taxon>
        <taxon>Spiralia</taxon>
        <taxon>Lophotrochozoa</taxon>
        <taxon>Mollusca</taxon>
        <taxon>Gastropoda</taxon>
        <taxon>Heterobranchia</taxon>
        <taxon>Euthyneura</taxon>
        <taxon>Panpulmonata</taxon>
        <taxon>Sacoglossa</taxon>
        <taxon>Placobranchoidea</taxon>
        <taxon>Plakobranchidae</taxon>
        <taxon>Plakobranchus</taxon>
    </lineage>
</organism>
<dbReference type="AlphaFoldDB" id="A0AAV3YGK7"/>
<evidence type="ECO:0000256" key="4">
    <source>
        <dbReference type="ARBA" id="ARBA00022982"/>
    </source>
</evidence>
<dbReference type="Pfam" id="PF03351">
    <property type="entry name" value="DOMON"/>
    <property type="match status" value="1"/>
</dbReference>
<protein>
    <submittedName>
        <fullName evidence="9">Ferric-chelate reductase</fullName>
    </submittedName>
</protein>
<evidence type="ECO:0000259" key="8">
    <source>
        <dbReference type="PROSITE" id="PS50836"/>
    </source>
</evidence>
<dbReference type="InterPro" id="IPR006593">
    <property type="entry name" value="Cyt_b561/ferric_Rdtase_TM"/>
</dbReference>
<dbReference type="PANTHER" id="PTHR46902:SF1">
    <property type="entry name" value="DOMON DOMAIN-CONTAINING PROTEIN FRRS1L"/>
    <property type="match status" value="1"/>
</dbReference>